<keyword evidence="4" id="KW-0175">Coiled coil</keyword>
<comment type="caution">
    <text evidence="6">The sequence shown here is derived from an EMBL/GenBank/DDBJ whole genome shotgun (WGS) entry which is preliminary data.</text>
</comment>
<dbReference type="CDD" id="cd00051">
    <property type="entry name" value="EFh"/>
    <property type="match status" value="1"/>
</dbReference>
<evidence type="ECO:0000259" key="5">
    <source>
        <dbReference type="PROSITE" id="PS50222"/>
    </source>
</evidence>
<feature type="domain" description="EF-hand" evidence="5">
    <location>
        <begin position="15"/>
        <end position="38"/>
    </location>
</feature>
<organism evidence="6 7">
    <name type="scientific">Frieseomelitta varia</name>
    <dbReference type="NCBI Taxonomy" id="561572"/>
    <lineage>
        <taxon>Eukaryota</taxon>
        <taxon>Metazoa</taxon>
        <taxon>Ecdysozoa</taxon>
        <taxon>Arthropoda</taxon>
        <taxon>Hexapoda</taxon>
        <taxon>Insecta</taxon>
        <taxon>Pterygota</taxon>
        <taxon>Neoptera</taxon>
        <taxon>Endopterygota</taxon>
        <taxon>Hymenoptera</taxon>
        <taxon>Apocrita</taxon>
        <taxon>Aculeata</taxon>
        <taxon>Apoidea</taxon>
        <taxon>Anthophila</taxon>
        <taxon>Apidae</taxon>
        <taxon>Frieseomelitta</taxon>
    </lineage>
</organism>
<feature type="domain" description="EF-hand" evidence="5">
    <location>
        <begin position="39"/>
        <end position="74"/>
    </location>
</feature>
<dbReference type="Proteomes" id="UP000655588">
    <property type="component" value="Unassembled WGS sequence"/>
</dbReference>
<dbReference type="Pfam" id="PF13499">
    <property type="entry name" value="EF-hand_7"/>
    <property type="match status" value="1"/>
</dbReference>
<evidence type="ECO:0000256" key="4">
    <source>
        <dbReference type="SAM" id="Coils"/>
    </source>
</evidence>
<dbReference type="PANTHER" id="PTHR13025:SF6">
    <property type="entry name" value="EF-HAND DOMAIN-CONTAINING PROTEIN-RELATED"/>
    <property type="match status" value="1"/>
</dbReference>
<keyword evidence="1" id="KW-0479">Metal-binding</keyword>
<dbReference type="InterPro" id="IPR040365">
    <property type="entry name" value="EFHD1/2"/>
</dbReference>
<accession>A0A833S8Y8</accession>
<evidence type="ECO:0000256" key="2">
    <source>
        <dbReference type="ARBA" id="ARBA00022737"/>
    </source>
</evidence>
<dbReference type="PROSITE" id="PS50222">
    <property type="entry name" value="EF_HAND_2"/>
    <property type="match status" value="2"/>
</dbReference>
<dbReference type="InterPro" id="IPR018247">
    <property type="entry name" value="EF_Hand_1_Ca_BS"/>
</dbReference>
<feature type="coiled-coil region" evidence="4">
    <location>
        <begin position="115"/>
        <end position="144"/>
    </location>
</feature>
<dbReference type="SUPFAM" id="SSF47473">
    <property type="entry name" value="EF-hand"/>
    <property type="match status" value="1"/>
</dbReference>
<dbReference type="Gene3D" id="1.10.238.10">
    <property type="entry name" value="EF-hand"/>
    <property type="match status" value="1"/>
</dbReference>
<keyword evidence="7" id="KW-1185">Reference proteome</keyword>
<dbReference type="PROSITE" id="PS00018">
    <property type="entry name" value="EF_HAND_1"/>
    <property type="match status" value="1"/>
</dbReference>
<evidence type="ECO:0000313" key="6">
    <source>
        <dbReference type="EMBL" id="KAF3425302.1"/>
    </source>
</evidence>
<evidence type="ECO:0000313" key="7">
    <source>
        <dbReference type="Proteomes" id="UP000655588"/>
    </source>
</evidence>
<dbReference type="GO" id="GO:0005509">
    <property type="term" value="F:calcium ion binding"/>
    <property type="evidence" value="ECO:0007669"/>
    <property type="project" value="InterPro"/>
</dbReference>
<evidence type="ECO:0000256" key="1">
    <source>
        <dbReference type="ARBA" id="ARBA00022723"/>
    </source>
</evidence>
<dbReference type="PANTHER" id="PTHR13025">
    <property type="entry name" value="EF-HAND DOMAIN-CONTAINING PROTEIN D"/>
    <property type="match status" value="1"/>
</dbReference>
<sequence>MKGGTEIGGVLSPSFDAGHDGFLDLAELKRMMEVLGAPQTHLGLKAMIQEVDEDGDGRISFREFLLIYRKARAGELEQDSGLGQLARLTEVDVDEVGVTGAKHFFEAKIEQLRKSSKFEDEIRMEQEERKREEEEKAARRAQFRQKAALSFAGEIFNI</sequence>
<dbReference type="EMBL" id="WNWW01000405">
    <property type="protein sequence ID" value="KAF3425302.1"/>
    <property type="molecule type" value="Genomic_DNA"/>
</dbReference>
<proteinExistence type="predicted"/>
<keyword evidence="3" id="KW-0106">Calcium</keyword>
<dbReference type="SMART" id="SM00054">
    <property type="entry name" value="EFh"/>
    <property type="match status" value="2"/>
</dbReference>
<dbReference type="FunFam" id="1.10.238.10:FF:000112">
    <property type="entry name" value="EF-hand domain family, member D2"/>
    <property type="match status" value="1"/>
</dbReference>
<dbReference type="InterPro" id="IPR002048">
    <property type="entry name" value="EF_hand_dom"/>
</dbReference>
<gene>
    <name evidence="6" type="ORF">E2986_10770</name>
</gene>
<evidence type="ECO:0000256" key="3">
    <source>
        <dbReference type="ARBA" id="ARBA00022837"/>
    </source>
</evidence>
<dbReference type="InterPro" id="IPR011992">
    <property type="entry name" value="EF-hand-dom_pair"/>
</dbReference>
<protein>
    <recommendedName>
        <fullName evidence="5">EF-hand domain-containing protein</fullName>
    </recommendedName>
</protein>
<dbReference type="AlphaFoldDB" id="A0A833S8Y8"/>
<keyword evidence="2" id="KW-0677">Repeat</keyword>
<reference evidence="6" key="1">
    <citation type="submission" date="2019-11" db="EMBL/GenBank/DDBJ databases">
        <title>The nuclear and mitochondrial genomes of Frieseomelitta varia - a highly eusocial stingless bee (Meliponini) with a permanently sterile worker caste.</title>
        <authorList>
            <person name="Freitas F.C.P."/>
            <person name="Lourenco A.P."/>
            <person name="Nunes F.M.F."/>
            <person name="Paschoal A.R."/>
            <person name="Abreu F.C.P."/>
            <person name="Barbin F.O."/>
            <person name="Bataglia L."/>
            <person name="Cardoso-Junior C.A.M."/>
            <person name="Cervoni M.S."/>
            <person name="Silva S.R."/>
            <person name="Dalarmi F."/>
            <person name="Del Lama M.A."/>
            <person name="Depintor T.S."/>
            <person name="Ferreira K.M."/>
            <person name="Goria P.S."/>
            <person name="Jaskot M.C."/>
            <person name="Lago D.C."/>
            <person name="Luna-Lucena D."/>
            <person name="Moda L.M."/>
            <person name="Nascimento L."/>
            <person name="Pedrino M."/>
            <person name="Rabico F.O."/>
            <person name="Sanches F.C."/>
            <person name="Santos D.E."/>
            <person name="Santos C.G."/>
            <person name="Vieira J."/>
            <person name="Lopes T.F."/>
            <person name="Barchuk A.R."/>
            <person name="Hartfelder K."/>
            <person name="Simoes Z.L.P."/>
            <person name="Bitondi M.M.G."/>
            <person name="Pinheiro D.G."/>
        </authorList>
    </citation>
    <scope>NUCLEOTIDE SEQUENCE</scope>
    <source>
        <strain evidence="6">USP_RPSP 00005682</strain>
        <tissue evidence="6">Whole individual</tissue>
    </source>
</reference>
<name>A0A833S8Y8_9HYME</name>